<sequence>MSSSSTSYLQKHSSSFPIASPNNCDGISPSRFDNFWAEIEHNKERPQFASGPLQSEDSFMSLCWSNAEAAGGSGISGYNENLANAGRSGVLIDPKQFPNQGLNVNHVLRSTVNPTGDSFDLFDVPFIDNNGRNDVVTPSQLFDNTNNGVYIGNEYVPDVDLGLANDDENDLYIDQSTIDDDFIWKAGFCQRLINQRKMISTTGCAAGAVSTQCPNAFDIGGISR</sequence>
<accession>A0AAV5A037</accession>
<organism evidence="1 2">
    <name type="scientific">Clathrus columnatus</name>
    <dbReference type="NCBI Taxonomy" id="1419009"/>
    <lineage>
        <taxon>Eukaryota</taxon>
        <taxon>Fungi</taxon>
        <taxon>Dikarya</taxon>
        <taxon>Basidiomycota</taxon>
        <taxon>Agaricomycotina</taxon>
        <taxon>Agaricomycetes</taxon>
        <taxon>Phallomycetidae</taxon>
        <taxon>Phallales</taxon>
        <taxon>Clathraceae</taxon>
        <taxon>Clathrus</taxon>
    </lineage>
</organism>
<dbReference type="Proteomes" id="UP001050691">
    <property type="component" value="Unassembled WGS sequence"/>
</dbReference>
<proteinExistence type="predicted"/>
<name>A0AAV5A037_9AGAM</name>
<reference evidence="1" key="1">
    <citation type="submission" date="2021-10" db="EMBL/GenBank/DDBJ databases">
        <title>De novo Genome Assembly of Clathrus columnatus (Basidiomycota, Fungi) Using Illumina and Nanopore Sequence Data.</title>
        <authorList>
            <person name="Ogiso-Tanaka E."/>
            <person name="Itagaki H."/>
            <person name="Hosoya T."/>
            <person name="Hosaka K."/>
        </authorList>
    </citation>
    <scope>NUCLEOTIDE SEQUENCE</scope>
    <source>
        <strain evidence="1">MO-923</strain>
    </source>
</reference>
<dbReference type="AlphaFoldDB" id="A0AAV5A037"/>
<dbReference type="EMBL" id="BPWL01000001">
    <property type="protein sequence ID" value="GJJ06013.1"/>
    <property type="molecule type" value="Genomic_DNA"/>
</dbReference>
<evidence type="ECO:0000313" key="1">
    <source>
        <dbReference type="EMBL" id="GJJ06013.1"/>
    </source>
</evidence>
<evidence type="ECO:0000313" key="2">
    <source>
        <dbReference type="Proteomes" id="UP001050691"/>
    </source>
</evidence>
<keyword evidence="2" id="KW-1185">Reference proteome</keyword>
<comment type="caution">
    <text evidence="1">The sequence shown here is derived from an EMBL/GenBank/DDBJ whole genome shotgun (WGS) entry which is preliminary data.</text>
</comment>
<protein>
    <submittedName>
        <fullName evidence="1">Uncharacterized protein</fullName>
    </submittedName>
</protein>
<gene>
    <name evidence="1" type="ORF">Clacol_000200</name>
</gene>